<feature type="transmembrane region" description="Helical" evidence="6">
    <location>
        <begin position="321"/>
        <end position="340"/>
    </location>
</feature>
<feature type="transmembrane region" description="Helical" evidence="6">
    <location>
        <begin position="66"/>
        <end position="88"/>
    </location>
</feature>
<keyword evidence="2" id="KW-1003">Cell membrane</keyword>
<dbReference type="Pfam" id="PF13440">
    <property type="entry name" value="Polysacc_synt_3"/>
    <property type="match status" value="1"/>
</dbReference>
<comment type="caution">
    <text evidence="7">The sequence shown here is derived from an EMBL/GenBank/DDBJ whole genome shotgun (WGS) entry which is preliminary data.</text>
</comment>
<comment type="subcellular location">
    <subcellularLocation>
        <location evidence="1">Cell membrane</location>
        <topology evidence="1">Multi-pass membrane protein</topology>
    </subcellularLocation>
</comment>
<gene>
    <name evidence="7" type="ORF">EJV47_08220</name>
</gene>
<evidence type="ECO:0000313" key="8">
    <source>
        <dbReference type="Proteomes" id="UP000282184"/>
    </source>
</evidence>
<dbReference type="InterPro" id="IPR050833">
    <property type="entry name" value="Poly_Biosynth_Transport"/>
</dbReference>
<accession>A0A431U4C3</accession>
<protein>
    <recommendedName>
        <fullName evidence="9">Lipopolysaccharide biosynthesis protein</fullName>
    </recommendedName>
</protein>
<feature type="transmembrane region" description="Helical" evidence="6">
    <location>
        <begin position="387"/>
        <end position="409"/>
    </location>
</feature>
<feature type="transmembrane region" description="Helical" evidence="6">
    <location>
        <begin position="100"/>
        <end position="120"/>
    </location>
</feature>
<proteinExistence type="predicted"/>
<evidence type="ECO:0000313" key="7">
    <source>
        <dbReference type="EMBL" id="RTQ50613.1"/>
    </source>
</evidence>
<evidence type="ECO:0000256" key="2">
    <source>
        <dbReference type="ARBA" id="ARBA00022475"/>
    </source>
</evidence>
<evidence type="ECO:0000256" key="6">
    <source>
        <dbReference type="SAM" id="Phobius"/>
    </source>
</evidence>
<keyword evidence="3 6" id="KW-0812">Transmembrane</keyword>
<name>A0A431U4C3_9BACT</name>
<evidence type="ECO:0000256" key="3">
    <source>
        <dbReference type="ARBA" id="ARBA00022692"/>
    </source>
</evidence>
<keyword evidence="4 6" id="KW-1133">Transmembrane helix</keyword>
<feature type="transmembrane region" description="Helical" evidence="6">
    <location>
        <begin position="243"/>
        <end position="264"/>
    </location>
</feature>
<evidence type="ECO:0000256" key="5">
    <source>
        <dbReference type="ARBA" id="ARBA00023136"/>
    </source>
</evidence>
<dbReference type="PANTHER" id="PTHR30250">
    <property type="entry name" value="PST FAMILY PREDICTED COLANIC ACID TRANSPORTER"/>
    <property type="match status" value="1"/>
</dbReference>
<dbReference type="EMBL" id="RXOF01000004">
    <property type="protein sequence ID" value="RTQ50613.1"/>
    <property type="molecule type" value="Genomic_DNA"/>
</dbReference>
<feature type="transmembrane region" description="Helical" evidence="6">
    <location>
        <begin position="276"/>
        <end position="300"/>
    </location>
</feature>
<dbReference type="GO" id="GO:0005886">
    <property type="term" value="C:plasma membrane"/>
    <property type="evidence" value="ECO:0007669"/>
    <property type="project" value="UniProtKB-SubCell"/>
</dbReference>
<reference evidence="7 8" key="1">
    <citation type="submission" date="2018-12" db="EMBL/GenBank/DDBJ databases">
        <title>Hymenobacter gummosus sp. nov., isolated from a spring.</title>
        <authorList>
            <person name="Nie L."/>
        </authorList>
    </citation>
    <scope>NUCLEOTIDE SEQUENCE [LARGE SCALE GENOMIC DNA]</scope>
    <source>
        <strain evidence="7 8">KCTC 52166</strain>
    </source>
</reference>
<keyword evidence="8" id="KW-1185">Reference proteome</keyword>
<evidence type="ECO:0008006" key="9">
    <source>
        <dbReference type="Google" id="ProtNLM"/>
    </source>
</evidence>
<dbReference type="AlphaFoldDB" id="A0A431U4C3"/>
<dbReference type="PANTHER" id="PTHR30250:SF11">
    <property type="entry name" value="O-ANTIGEN TRANSPORTER-RELATED"/>
    <property type="match status" value="1"/>
</dbReference>
<feature type="transmembrane region" description="Helical" evidence="6">
    <location>
        <begin position="140"/>
        <end position="159"/>
    </location>
</feature>
<keyword evidence="5 6" id="KW-0472">Membrane</keyword>
<feature type="transmembrane region" description="Helical" evidence="6">
    <location>
        <begin position="346"/>
        <end position="367"/>
    </location>
</feature>
<feature type="transmembrane region" description="Helical" evidence="6">
    <location>
        <begin position="33"/>
        <end position="54"/>
    </location>
</feature>
<evidence type="ECO:0000256" key="4">
    <source>
        <dbReference type="ARBA" id="ARBA00022989"/>
    </source>
</evidence>
<feature type="transmembrane region" description="Helical" evidence="6">
    <location>
        <begin position="415"/>
        <end position="438"/>
    </location>
</feature>
<organism evidence="7 8">
    <name type="scientific">Hymenobacter gummosus</name>
    <dbReference type="NCBI Taxonomy" id="1776032"/>
    <lineage>
        <taxon>Bacteria</taxon>
        <taxon>Pseudomonadati</taxon>
        <taxon>Bacteroidota</taxon>
        <taxon>Cytophagia</taxon>
        <taxon>Cytophagales</taxon>
        <taxon>Hymenobacteraceae</taxon>
        <taxon>Hymenobacter</taxon>
    </lineage>
</organism>
<dbReference type="OrthoDB" id="109075at2"/>
<sequence>MLVPAAPSYFPLKQRIQQLVQPLLRKGSFAQNFAVTLSGSAAVTAIGFLLTPVMSRIYPPEAYGQFAVFNSLASNLSMVATLTYTAAFLQPKTQEKFFSLVQLTVLLAFGTSLLLMGGLWAGGPTILHYLKVEALGNWFYTLPIILLLFNLNNIMNGWYMREKQFVKRTSVDVITTLVGRGFTISYGLWAGGQVVGLLLGEFFNRLTSTVSLVSGSIRHSFGTLGRTFSWREVKAVALEYREFPLYFLPASFINVLSTQLPIFALTTGFGAGPVGLYSFSVGLLEIPVNLIGNAILPVFWQKATETYNTEPERLPGITLSLFNKMLYLGLLPFGVITVYGDILFKFVFGARWEMAGVYTGYLGYYYVFKLMSQATAPIYTVMSKQRYILLSNVFLLTLRAVGLGIGLYFHDLNLALMLFGLCSLLATFLIDLHILHLLRLPIFRIALRTIALVGATLLVLKGIRLGAEWLLV</sequence>
<dbReference type="Proteomes" id="UP000282184">
    <property type="component" value="Unassembled WGS sequence"/>
</dbReference>
<evidence type="ECO:0000256" key="1">
    <source>
        <dbReference type="ARBA" id="ARBA00004651"/>
    </source>
</evidence>
<feature type="transmembrane region" description="Helical" evidence="6">
    <location>
        <begin position="445"/>
        <end position="463"/>
    </location>
</feature>